<evidence type="ECO:0000256" key="1">
    <source>
        <dbReference type="ARBA" id="ARBA00007812"/>
    </source>
</evidence>
<feature type="domain" description="Thiamine pyrophosphate enzyme TPP-binding" evidence="6">
    <location>
        <begin position="377"/>
        <end position="522"/>
    </location>
</feature>
<evidence type="ECO:0000259" key="5">
    <source>
        <dbReference type="Pfam" id="PF00205"/>
    </source>
</evidence>
<keyword evidence="9" id="KW-1185">Reference proteome</keyword>
<dbReference type="RefSeq" id="WP_188516216.1">
    <property type="nucleotide sequence ID" value="NZ_BMES01000001.1"/>
</dbReference>
<dbReference type="GO" id="GO:0000287">
    <property type="term" value="F:magnesium ion binding"/>
    <property type="evidence" value="ECO:0007669"/>
    <property type="project" value="InterPro"/>
</dbReference>
<dbReference type="EMBL" id="BMES01000001">
    <property type="protein sequence ID" value="GGH09617.1"/>
    <property type="molecule type" value="Genomic_DNA"/>
</dbReference>
<evidence type="ECO:0000313" key="9">
    <source>
        <dbReference type="Proteomes" id="UP000603912"/>
    </source>
</evidence>
<evidence type="ECO:0000256" key="2">
    <source>
        <dbReference type="ARBA" id="ARBA00023052"/>
    </source>
</evidence>
<dbReference type="InterPro" id="IPR012001">
    <property type="entry name" value="Thiamin_PyroP_enz_TPP-bd_dom"/>
</dbReference>
<dbReference type="InterPro" id="IPR011766">
    <property type="entry name" value="TPP_enzyme_TPP-bd"/>
</dbReference>
<dbReference type="GO" id="GO:0005948">
    <property type="term" value="C:acetolactate synthase complex"/>
    <property type="evidence" value="ECO:0007669"/>
    <property type="project" value="TreeGrafter"/>
</dbReference>
<dbReference type="CDD" id="cd07035">
    <property type="entry name" value="TPP_PYR_POX_like"/>
    <property type="match status" value="1"/>
</dbReference>
<keyword evidence="2 3" id="KW-0786">Thiamine pyrophosphate</keyword>
<evidence type="ECO:0000259" key="6">
    <source>
        <dbReference type="Pfam" id="PF02775"/>
    </source>
</evidence>
<dbReference type="GO" id="GO:0030976">
    <property type="term" value="F:thiamine pyrophosphate binding"/>
    <property type="evidence" value="ECO:0007669"/>
    <property type="project" value="InterPro"/>
</dbReference>
<dbReference type="PANTHER" id="PTHR18968:SF129">
    <property type="entry name" value="ACETOLACTATE SYNTHASE"/>
    <property type="match status" value="1"/>
</dbReference>
<dbReference type="AlphaFoldDB" id="A0A917MG92"/>
<dbReference type="InterPro" id="IPR000399">
    <property type="entry name" value="TPP-bd_CS"/>
</dbReference>
<accession>A0A917MG92</accession>
<dbReference type="Pfam" id="PF02776">
    <property type="entry name" value="TPP_enzyme_N"/>
    <property type="match status" value="1"/>
</dbReference>
<evidence type="ECO:0000313" key="8">
    <source>
        <dbReference type="EMBL" id="GGH09617.1"/>
    </source>
</evidence>
<dbReference type="SUPFAM" id="SSF52467">
    <property type="entry name" value="DHS-like NAD/FAD-binding domain"/>
    <property type="match status" value="1"/>
</dbReference>
<organism evidence="8 9">
    <name type="scientific">Alsobacter metallidurans</name>
    <dbReference type="NCBI Taxonomy" id="340221"/>
    <lineage>
        <taxon>Bacteria</taxon>
        <taxon>Pseudomonadati</taxon>
        <taxon>Pseudomonadota</taxon>
        <taxon>Alphaproteobacteria</taxon>
        <taxon>Hyphomicrobiales</taxon>
        <taxon>Alsobacteraceae</taxon>
        <taxon>Alsobacter</taxon>
    </lineage>
</organism>
<dbReference type="GO" id="GO:0009099">
    <property type="term" value="P:L-valine biosynthetic process"/>
    <property type="evidence" value="ECO:0007669"/>
    <property type="project" value="TreeGrafter"/>
</dbReference>
<comment type="similarity">
    <text evidence="1 3">Belongs to the TPP enzyme family.</text>
</comment>
<dbReference type="PROSITE" id="PS00187">
    <property type="entry name" value="TPP_ENZYMES"/>
    <property type="match status" value="1"/>
</dbReference>
<dbReference type="PANTHER" id="PTHR18968">
    <property type="entry name" value="THIAMINE PYROPHOSPHATE ENZYMES"/>
    <property type="match status" value="1"/>
</dbReference>
<dbReference type="GO" id="GO:0050660">
    <property type="term" value="F:flavin adenine dinucleotide binding"/>
    <property type="evidence" value="ECO:0007669"/>
    <property type="project" value="TreeGrafter"/>
</dbReference>
<dbReference type="GO" id="GO:0003984">
    <property type="term" value="F:acetolactate synthase activity"/>
    <property type="evidence" value="ECO:0007669"/>
    <property type="project" value="TreeGrafter"/>
</dbReference>
<proteinExistence type="inferred from homology"/>
<dbReference type="Proteomes" id="UP000603912">
    <property type="component" value="Unassembled WGS sequence"/>
</dbReference>
<gene>
    <name evidence="8" type="ORF">GCM10007036_05750</name>
</gene>
<comment type="caution">
    <text evidence="8">The sequence shown here is derived from an EMBL/GenBank/DDBJ whole genome shotgun (WGS) entry which is preliminary data.</text>
</comment>
<sequence length="534" mass="55277">MNRIADRIAETLYAAGVRHAFGMPGGEVVTLLDALERAGIRFVLARNETAAAMMAAAASVVGGAPGLLVTTLGPGLANAVNGVADAAQERTPLLVISGVVERSIRARYTHQVVDHAAMLRPLVKASFEIEPESAEATIARALRLATTPPFGPVHLDLSPTTAALPAQGAPASRNGASQPLAPDPADPAVAAVRERLARAERPLLVAGFDAARGGAAAAICRLADTRRMPVITTYKAKGVLDENHPCSLGGAGLSPLADTMLLGMVRDADLVLLAGYDPIEMRPGWLGVPPHPERVVELGWPVDHAMHEAGLRLCGDPAQLLAALADGCAPGESWPGGAVADARAALARAFASPADWGPHAVFETLAETAGDPTVTIDSGAHRILLSQMWRASRPLSLLQSAGWCTMGSAIPLAIGAALAEPSRRAIAVLGDGGLEMTLGELGTIRDQALPLTILVLQDESLGLIELKQAAAGLTRTGVTLGRTDYTAVARAFGGLGVECRDRASLRSALAEAASRSAFTLITCPIDARAYVDRI</sequence>
<dbReference type="InterPro" id="IPR012000">
    <property type="entry name" value="Thiamin_PyroP_enz_cen_dom"/>
</dbReference>
<reference evidence="8" key="1">
    <citation type="journal article" date="2014" name="Int. J. Syst. Evol. Microbiol.">
        <title>Complete genome sequence of Corynebacterium casei LMG S-19264T (=DSM 44701T), isolated from a smear-ripened cheese.</title>
        <authorList>
            <consortium name="US DOE Joint Genome Institute (JGI-PGF)"/>
            <person name="Walter F."/>
            <person name="Albersmeier A."/>
            <person name="Kalinowski J."/>
            <person name="Ruckert C."/>
        </authorList>
    </citation>
    <scope>NUCLEOTIDE SEQUENCE</scope>
    <source>
        <strain evidence="8">CGMCC 1.12214</strain>
    </source>
</reference>
<name>A0A917MG92_9HYPH</name>
<feature type="domain" description="Thiamine pyrophosphate enzyme central" evidence="5">
    <location>
        <begin position="190"/>
        <end position="324"/>
    </location>
</feature>
<dbReference type="GO" id="GO:0009097">
    <property type="term" value="P:isoleucine biosynthetic process"/>
    <property type="evidence" value="ECO:0007669"/>
    <property type="project" value="TreeGrafter"/>
</dbReference>
<feature type="region of interest" description="Disordered" evidence="4">
    <location>
        <begin position="163"/>
        <end position="185"/>
    </location>
</feature>
<dbReference type="Gene3D" id="3.40.50.970">
    <property type="match status" value="2"/>
</dbReference>
<dbReference type="CDD" id="cd00568">
    <property type="entry name" value="TPP_enzymes"/>
    <property type="match status" value="1"/>
</dbReference>
<evidence type="ECO:0000256" key="4">
    <source>
        <dbReference type="SAM" id="MobiDB-lite"/>
    </source>
</evidence>
<dbReference type="Pfam" id="PF00205">
    <property type="entry name" value="TPP_enzyme_M"/>
    <property type="match status" value="1"/>
</dbReference>
<dbReference type="SUPFAM" id="SSF52518">
    <property type="entry name" value="Thiamin diphosphate-binding fold (THDP-binding)"/>
    <property type="match status" value="2"/>
</dbReference>
<dbReference type="Gene3D" id="3.40.50.1220">
    <property type="entry name" value="TPP-binding domain"/>
    <property type="match status" value="1"/>
</dbReference>
<dbReference type="InterPro" id="IPR029061">
    <property type="entry name" value="THDP-binding"/>
</dbReference>
<evidence type="ECO:0000256" key="3">
    <source>
        <dbReference type="RuleBase" id="RU362132"/>
    </source>
</evidence>
<evidence type="ECO:0000259" key="7">
    <source>
        <dbReference type="Pfam" id="PF02776"/>
    </source>
</evidence>
<dbReference type="InterPro" id="IPR029035">
    <property type="entry name" value="DHS-like_NAD/FAD-binding_dom"/>
</dbReference>
<feature type="domain" description="Thiamine pyrophosphate enzyme N-terminal TPP-binding" evidence="7">
    <location>
        <begin position="4"/>
        <end position="118"/>
    </location>
</feature>
<dbReference type="InterPro" id="IPR045229">
    <property type="entry name" value="TPP_enz"/>
</dbReference>
<dbReference type="Pfam" id="PF02775">
    <property type="entry name" value="TPP_enzyme_C"/>
    <property type="match status" value="1"/>
</dbReference>
<protein>
    <submittedName>
        <fullName evidence="8">Acetolactate synthase large subunit</fullName>
    </submittedName>
</protein>
<reference evidence="8" key="2">
    <citation type="submission" date="2020-09" db="EMBL/GenBank/DDBJ databases">
        <authorList>
            <person name="Sun Q."/>
            <person name="Zhou Y."/>
        </authorList>
    </citation>
    <scope>NUCLEOTIDE SEQUENCE</scope>
    <source>
        <strain evidence="8">CGMCC 1.12214</strain>
    </source>
</reference>